<dbReference type="OrthoDB" id="6408524at2759"/>
<evidence type="ECO:0000256" key="15">
    <source>
        <dbReference type="ARBA" id="ARBA00041297"/>
    </source>
</evidence>
<evidence type="ECO:0000256" key="7">
    <source>
        <dbReference type="ARBA" id="ARBA00022741"/>
    </source>
</evidence>
<keyword evidence="10 17" id="KW-1133">Transmembrane helix</keyword>
<dbReference type="EMBL" id="NCKV01003811">
    <property type="protein sequence ID" value="RWS25338.1"/>
    <property type="molecule type" value="Genomic_DNA"/>
</dbReference>
<comment type="similarity">
    <text evidence="2">Belongs to the ATP-dependent AMP-binding enzyme family.</text>
</comment>
<sequence>MSARKAVLFSALIAALCLLSTLSWIQYFSFIVAVTVAFIGYNYILVVLLTLPRDALSLFRFLNVKLFMYGLKSRNTTVPQIFQENVKKHPNRVMFYHESRNWTFKEVDEFSNQVANCFLELGFHPGEEVALLMESRPEFVAIWLGFAKIGVVAALINTQQRLDSLVHSITVVNCKAIVYESAFNKNIKDVVSDINRIRPLQYFCYGEYDPTELPARPLHNLLAESSTDTPSQIRKGNFTDRLFYIYTSGTTGLPKAAIIKHCRYIWMGSALKFMIGLRSDEVIYTAIPLYHLAGGVLGSCQCVIFGSSMAIRPKFSASKFWDDCIKYKCTAAQYIGEICRYLLSQPQSPADQTHSVRIVFGNGLRPSIWKQFKERFRVESVGEFYGSTEGNANIVNTNSKEGACGFISQILPWIYPVTLIKIDENTSDPVRDENGMCVRCKPGECGEFVGKILNNDPERAFDGYANKEANAKKIVHDVFEKGDQAFLSGDLLEMDTFGYLYFKDRTGDTFRWKGENVSTTEVEAVISNTIHLSDSVVFGVSVPGCEGKAGMAVIADPQRSVDLNNFFKKLQERLPQIAIPVFVRLVNRIDATSTYKLSKSKYQREGFKPSEIKDPVYYLNSKSKTYSLVDDKIFKQIESGEIRL</sequence>
<dbReference type="InterPro" id="IPR000873">
    <property type="entry name" value="AMP-dep_synth/lig_dom"/>
</dbReference>
<dbReference type="NCBIfam" id="NF006134">
    <property type="entry name" value="PRK08279.1"/>
    <property type="match status" value="1"/>
</dbReference>
<protein>
    <recommendedName>
        <fullName evidence="13">long-chain-fatty-acid--CoA ligase</fullName>
        <ecNumber evidence="13">6.2.1.3</ecNumber>
    </recommendedName>
    <alternativeName>
        <fullName evidence="15">Long-chain-fatty-acid--CoA ligase</fullName>
    </alternativeName>
</protein>
<dbReference type="PANTHER" id="PTHR43107:SF15">
    <property type="entry name" value="FATTY ACID TRANSPORT PROTEIN 3, ISOFORM A"/>
    <property type="match status" value="1"/>
</dbReference>
<dbReference type="GO" id="GO:0005789">
    <property type="term" value="C:endoplasmic reticulum membrane"/>
    <property type="evidence" value="ECO:0007669"/>
    <property type="project" value="TreeGrafter"/>
</dbReference>
<dbReference type="InterPro" id="IPR045851">
    <property type="entry name" value="AMP-bd_C_sf"/>
</dbReference>
<dbReference type="VEuPathDB" id="VectorBase:LDEU006702"/>
<dbReference type="SUPFAM" id="SSF56801">
    <property type="entry name" value="Acetyl-CoA synthetase-like"/>
    <property type="match status" value="1"/>
</dbReference>
<comment type="catalytic activity">
    <reaction evidence="12">
        <text>a long-chain fatty acid + ATP + CoA = a long-chain fatty acyl-CoA + AMP + diphosphate</text>
        <dbReference type="Rhea" id="RHEA:15421"/>
        <dbReference type="ChEBI" id="CHEBI:30616"/>
        <dbReference type="ChEBI" id="CHEBI:33019"/>
        <dbReference type="ChEBI" id="CHEBI:57287"/>
        <dbReference type="ChEBI" id="CHEBI:57560"/>
        <dbReference type="ChEBI" id="CHEBI:83139"/>
        <dbReference type="ChEBI" id="CHEBI:456215"/>
        <dbReference type="EC" id="6.2.1.3"/>
    </reaction>
    <physiologicalReaction direction="left-to-right" evidence="12">
        <dbReference type="Rhea" id="RHEA:15422"/>
    </physiologicalReaction>
</comment>
<name>A0A443SCR7_9ACAR</name>
<dbReference type="Pfam" id="PF00501">
    <property type="entry name" value="AMP-binding"/>
    <property type="match status" value="1"/>
</dbReference>
<keyword evidence="6 17" id="KW-0812">Transmembrane</keyword>
<dbReference type="AlphaFoldDB" id="A0A443SCR7"/>
<dbReference type="Proteomes" id="UP000288716">
    <property type="component" value="Unassembled WGS sequence"/>
</dbReference>
<comment type="catalytic activity">
    <reaction evidence="16">
        <text>tetracosanoate + ATP + CoA = tetracosanoyl-CoA + AMP + diphosphate</text>
        <dbReference type="Rhea" id="RHEA:33639"/>
        <dbReference type="ChEBI" id="CHEBI:30616"/>
        <dbReference type="ChEBI" id="CHEBI:31014"/>
        <dbReference type="ChEBI" id="CHEBI:33019"/>
        <dbReference type="ChEBI" id="CHEBI:57287"/>
        <dbReference type="ChEBI" id="CHEBI:65052"/>
        <dbReference type="ChEBI" id="CHEBI:456215"/>
    </reaction>
    <physiologicalReaction direction="left-to-right" evidence="16">
        <dbReference type="Rhea" id="RHEA:33640"/>
    </physiologicalReaction>
</comment>
<keyword evidence="11 17" id="KW-0472">Membrane</keyword>
<evidence type="ECO:0000256" key="5">
    <source>
        <dbReference type="ARBA" id="ARBA00022598"/>
    </source>
</evidence>
<evidence type="ECO:0000256" key="6">
    <source>
        <dbReference type="ARBA" id="ARBA00022692"/>
    </source>
</evidence>
<evidence type="ECO:0000259" key="18">
    <source>
        <dbReference type="Pfam" id="PF00501"/>
    </source>
</evidence>
<evidence type="ECO:0000256" key="17">
    <source>
        <dbReference type="SAM" id="Phobius"/>
    </source>
</evidence>
<evidence type="ECO:0000256" key="11">
    <source>
        <dbReference type="ARBA" id="ARBA00023136"/>
    </source>
</evidence>
<dbReference type="EC" id="6.2.1.3" evidence="13"/>
<dbReference type="GO" id="GO:0005524">
    <property type="term" value="F:ATP binding"/>
    <property type="evidence" value="ECO:0007669"/>
    <property type="project" value="UniProtKB-KW"/>
</dbReference>
<evidence type="ECO:0000256" key="12">
    <source>
        <dbReference type="ARBA" id="ARBA00024484"/>
    </source>
</evidence>
<dbReference type="PANTHER" id="PTHR43107">
    <property type="entry name" value="LONG-CHAIN FATTY ACID TRANSPORT PROTEIN"/>
    <property type="match status" value="1"/>
</dbReference>
<evidence type="ECO:0000313" key="20">
    <source>
        <dbReference type="Proteomes" id="UP000288716"/>
    </source>
</evidence>
<dbReference type="InterPro" id="IPR020845">
    <property type="entry name" value="AMP-binding_CS"/>
</dbReference>
<comment type="caution">
    <text evidence="19">The sequence shown here is derived from an EMBL/GenBank/DDBJ whole genome shotgun (WGS) entry which is preliminary data.</text>
</comment>
<keyword evidence="8" id="KW-0276">Fatty acid metabolism</keyword>
<proteinExistence type="inferred from homology"/>
<keyword evidence="20" id="KW-1185">Reference proteome</keyword>
<feature type="domain" description="AMP-dependent synthetase/ligase" evidence="18">
    <location>
        <begin position="82"/>
        <end position="433"/>
    </location>
</feature>
<keyword evidence="9" id="KW-0067">ATP-binding</keyword>
<evidence type="ECO:0000256" key="8">
    <source>
        <dbReference type="ARBA" id="ARBA00022832"/>
    </source>
</evidence>
<dbReference type="InterPro" id="IPR042099">
    <property type="entry name" value="ANL_N_sf"/>
</dbReference>
<gene>
    <name evidence="19" type="ORF">B4U80_02188</name>
</gene>
<feature type="transmembrane region" description="Helical" evidence="17">
    <location>
        <begin position="31"/>
        <end position="51"/>
    </location>
</feature>
<keyword evidence="8" id="KW-0443">Lipid metabolism</keyword>
<dbReference type="STRING" id="299467.A0A443SCR7"/>
<dbReference type="FunFam" id="3.40.50.12780:FF:000005">
    <property type="entry name" value="Solute carrier family 27 member 6"/>
    <property type="match status" value="1"/>
</dbReference>
<accession>A0A443SCR7</accession>
<dbReference type="PROSITE" id="PS00455">
    <property type="entry name" value="AMP_BINDING"/>
    <property type="match status" value="1"/>
</dbReference>
<dbReference type="Gene3D" id="3.30.300.30">
    <property type="match status" value="1"/>
</dbReference>
<dbReference type="Gene3D" id="3.40.50.12780">
    <property type="entry name" value="N-terminal domain of ligase-like"/>
    <property type="match status" value="1"/>
</dbReference>
<keyword evidence="3" id="KW-0813">Transport</keyword>
<keyword evidence="4" id="KW-1003">Cell membrane</keyword>
<organism evidence="19 20">
    <name type="scientific">Leptotrombidium deliense</name>
    <dbReference type="NCBI Taxonomy" id="299467"/>
    <lineage>
        <taxon>Eukaryota</taxon>
        <taxon>Metazoa</taxon>
        <taxon>Ecdysozoa</taxon>
        <taxon>Arthropoda</taxon>
        <taxon>Chelicerata</taxon>
        <taxon>Arachnida</taxon>
        <taxon>Acari</taxon>
        <taxon>Acariformes</taxon>
        <taxon>Trombidiformes</taxon>
        <taxon>Prostigmata</taxon>
        <taxon>Anystina</taxon>
        <taxon>Parasitengona</taxon>
        <taxon>Trombiculoidea</taxon>
        <taxon>Trombiculidae</taxon>
        <taxon>Leptotrombidium</taxon>
    </lineage>
</organism>
<evidence type="ECO:0000256" key="4">
    <source>
        <dbReference type="ARBA" id="ARBA00022475"/>
    </source>
</evidence>
<reference evidence="19 20" key="1">
    <citation type="journal article" date="2018" name="Gigascience">
        <title>Genomes of trombidid mites reveal novel predicted allergens and laterally-transferred genes associated with secondary metabolism.</title>
        <authorList>
            <person name="Dong X."/>
            <person name="Chaisiri K."/>
            <person name="Xia D."/>
            <person name="Armstrong S.D."/>
            <person name="Fang Y."/>
            <person name="Donnelly M.J."/>
            <person name="Kadowaki T."/>
            <person name="McGarry J.W."/>
            <person name="Darby A.C."/>
            <person name="Makepeace B.L."/>
        </authorList>
    </citation>
    <scope>NUCLEOTIDE SEQUENCE [LARGE SCALE GENOMIC DNA]</scope>
    <source>
        <strain evidence="19">UoL-UT</strain>
    </source>
</reference>
<dbReference type="GO" id="GO:0004467">
    <property type="term" value="F:long-chain fatty acid-CoA ligase activity"/>
    <property type="evidence" value="ECO:0007669"/>
    <property type="project" value="UniProtKB-EC"/>
</dbReference>
<comment type="subcellular location">
    <subcellularLocation>
        <location evidence="1">Cell membrane</location>
        <topology evidence="1">Multi-pass membrane protein</topology>
    </subcellularLocation>
</comment>
<evidence type="ECO:0000256" key="14">
    <source>
        <dbReference type="ARBA" id="ARBA00036527"/>
    </source>
</evidence>
<keyword evidence="7" id="KW-0547">Nucleotide-binding</keyword>
<keyword evidence="5" id="KW-0436">Ligase</keyword>
<evidence type="ECO:0000256" key="2">
    <source>
        <dbReference type="ARBA" id="ARBA00006432"/>
    </source>
</evidence>
<evidence type="ECO:0000256" key="9">
    <source>
        <dbReference type="ARBA" id="ARBA00022840"/>
    </source>
</evidence>
<evidence type="ECO:0000256" key="16">
    <source>
        <dbReference type="ARBA" id="ARBA00048666"/>
    </source>
</evidence>
<dbReference type="GO" id="GO:0005886">
    <property type="term" value="C:plasma membrane"/>
    <property type="evidence" value="ECO:0007669"/>
    <property type="project" value="UniProtKB-SubCell"/>
</dbReference>
<evidence type="ECO:0000256" key="3">
    <source>
        <dbReference type="ARBA" id="ARBA00022448"/>
    </source>
</evidence>
<comment type="catalytic activity">
    <reaction evidence="14">
        <text>a very long-chain fatty acid + ATP + CoA = a very long-chain fatty acyl-CoA + AMP + diphosphate</text>
        <dbReference type="Rhea" id="RHEA:54536"/>
        <dbReference type="ChEBI" id="CHEBI:30616"/>
        <dbReference type="ChEBI" id="CHEBI:33019"/>
        <dbReference type="ChEBI" id="CHEBI:57287"/>
        <dbReference type="ChEBI" id="CHEBI:58950"/>
        <dbReference type="ChEBI" id="CHEBI:138261"/>
        <dbReference type="ChEBI" id="CHEBI:456215"/>
    </reaction>
    <physiologicalReaction direction="left-to-right" evidence="14">
        <dbReference type="Rhea" id="RHEA:54537"/>
    </physiologicalReaction>
</comment>
<feature type="transmembrane region" description="Helical" evidence="17">
    <location>
        <begin position="139"/>
        <end position="156"/>
    </location>
</feature>
<evidence type="ECO:0000256" key="10">
    <source>
        <dbReference type="ARBA" id="ARBA00022989"/>
    </source>
</evidence>
<evidence type="ECO:0000256" key="13">
    <source>
        <dbReference type="ARBA" id="ARBA00026121"/>
    </source>
</evidence>
<evidence type="ECO:0000313" key="19">
    <source>
        <dbReference type="EMBL" id="RWS25338.1"/>
    </source>
</evidence>
<evidence type="ECO:0000256" key="1">
    <source>
        <dbReference type="ARBA" id="ARBA00004651"/>
    </source>
</evidence>
<dbReference type="GO" id="GO:0005324">
    <property type="term" value="F:long-chain fatty acid transmembrane transporter activity"/>
    <property type="evidence" value="ECO:0007669"/>
    <property type="project" value="TreeGrafter"/>
</dbReference>
<dbReference type="FunFam" id="3.30.300.30:FF:000002">
    <property type="entry name" value="Long-chain fatty acid transport protein 1"/>
    <property type="match status" value="1"/>
</dbReference>
<dbReference type="GO" id="GO:0044539">
    <property type="term" value="P:long-chain fatty acid import into cell"/>
    <property type="evidence" value="ECO:0007669"/>
    <property type="project" value="TreeGrafter"/>
</dbReference>